<feature type="region of interest" description="Disordered" evidence="1">
    <location>
        <begin position="1"/>
        <end position="158"/>
    </location>
</feature>
<protein>
    <submittedName>
        <fullName evidence="2">Uncharacterized protein</fullName>
    </submittedName>
</protein>
<name>A0A8H6MEC0_9AGAR</name>
<reference evidence="2 3" key="1">
    <citation type="submission" date="2020-07" db="EMBL/GenBank/DDBJ databases">
        <title>Comparative genomics of pyrophilous fungi reveals a link between fire events and developmental genes.</title>
        <authorList>
            <consortium name="DOE Joint Genome Institute"/>
            <person name="Steindorff A.S."/>
            <person name="Carver A."/>
            <person name="Calhoun S."/>
            <person name="Stillman K."/>
            <person name="Liu H."/>
            <person name="Lipzen A."/>
            <person name="Pangilinan J."/>
            <person name="Labutti K."/>
            <person name="Bruns T.D."/>
            <person name="Grigoriev I.V."/>
        </authorList>
    </citation>
    <scope>NUCLEOTIDE SEQUENCE [LARGE SCALE GENOMIC DNA]</scope>
    <source>
        <strain evidence="2 3">CBS 144469</strain>
    </source>
</reference>
<feature type="compositionally biased region" description="Polar residues" evidence="1">
    <location>
        <begin position="74"/>
        <end position="90"/>
    </location>
</feature>
<feature type="compositionally biased region" description="Acidic residues" evidence="1">
    <location>
        <begin position="54"/>
        <end position="70"/>
    </location>
</feature>
<accession>A0A8H6MEC0</accession>
<evidence type="ECO:0000256" key="1">
    <source>
        <dbReference type="SAM" id="MobiDB-lite"/>
    </source>
</evidence>
<evidence type="ECO:0000313" key="3">
    <source>
        <dbReference type="Proteomes" id="UP000521943"/>
    </source>
</evidence>
<dbReference type="Proteomes" id="UP000521943">
    <property type="component" value="Unassembled WGS sequence"/>
</dbReference>
<dbReference type="EMBL" id="JACGCI010000001">
    <property type="protein sequence ID" value="KAF6766263.1"/>
    <property type="molecule type" value="Genomic_DNA"/>
</dbReference>
<proteinExistence type="predicted"/>
<evidence type="ECO:0000313" key="2">
    <source>
        <dbReference type="EMBL" id="KAF6766263.1"/>
    </source>
</evidence>
<comment type="caution">
    <text evidence="2">The sequence shown here is derived from an EMBL/GenBank/DDBJ whole genome shotgun (WGS) entry which is preliminary data.</text>
</comment>
<gene>
    <name evidence="2" type="ORF">DFP72DRAFT_866049</name>
</gene>
<dbReference type="OrthoDB" id="3262473at2759"/>
<dbReference type="AlphaFoldDB" id="A0A8H6MEC0"/>
<keyword evidence="3" id="KW-1185">Reference proteome</keyword>
<organism evidence="2 3">
    <name type="scientific">Ephemerocybe angulata</name>
    <dbReference type="NCBI Taxonomy" id="980116"/>
    <lineage>
        <taxon>Eukaryota</taxon>
        <taxon>Fungi</taxon>
        <taxon>Dikarya</taxon>
        <taxon>Basidiomycota</taxon>
        <taxon>Agaricomycotina</taxon>
        <taxon>Agaricomycetes</taxon>
        <taxon>Agaricomycetidae</taxon>
        <taxon>Agaricales</taxon>
        <taxon>Agaricineae</taxon>
        <taxon>Psathyrellaceae</taxon>
        <taxon>Ephemerocybe</taxon>
    </lineage>
</organism>
<sequence length="195" mass="21693">MLKRQRQHSPPPSSGSIPLVADSIEDLPVIHNTKRRRMAPPVLDGASRGWNNMLDDDDEDDSELSGDEGDSAASPPQQDGSGEYSATNNLLRELHTLNQHRLLFSPPPSKAFHQPMPMPYHTSQEFYPTQSSLHQPPRSLGKFPDRLDSPLEKPAGAGDEMAHVLKRYEETNRLLGEVFLSRRRGLDPPTQGQAS</sequence>
<feature type="compositionally biased region" description="Polar residues" evidence="1">
    <location>
        <begin position="121"/>
        <end position="134"/>
    </location>
</feature>